<evidence type="ECO:0000259" key="1">
    <source>
        <dbReference type="Pfam" id="PF12697"/>
    </source>
</evidence>
<reference evidence="3" key="1">
    <citation type="journal article" date="2019" name="Int. J. Syst. Evol. Microbiol.">
        <title>The Global Catalogue of Microorganisms (GCM) 10K type strain sequencing project: providing services to taxonomists for standard genome sequencing and annotation.</title>
        <authorList>
            <consortium name="The Broad Institute Genomics Platform"/>
            <consortium name="The Broad Institute Genome Sequencing Center for Infectious Disease"/>
            <person name="Wu L."/>
            <person name="Ma J."/>
        </authorList>
    </citation>
    <scope>NUCLEOTIDE SEQUENCE [LARGE SCALE GENOMIC DNA]</scope>
    <source>
        <strain evidence="3">CGMCC 1.19062</strain>
    </source>
</reference>
<keyword evidence="2" id="KW-0378">Hydrolase</keyword>
<dbReference type="InterPro" id="IPR029058">
    <property type="entry name" value="AB_hydrolase_fold"/>
</dbReference>
<protein>
    <submittedName>
        <fullName evidence="2">Alpha/beta fold hydrolase</fullName>
    </submittedName>
</protein>
<accession>A0ABW5DMS4</accession>
<dbReference type="SUPFAM" id="SSF53474">
    <property type="entry name" value="alpha/beta-Hydrolases"/>
    <property type="match status" value="1"/>
</dbReference>
<dbReference type="GO" id="GO:0016787">
    <property type="term" value="F:hydrolase activity"/>
    <property type="evidence" value="ECO:0007669"/>
    <property type="project" value="UniProtKB-KW"/>
</dbReference>
<dbReference type="Gene3D" id="3.40.50.1820">
    <property type="entry name" value="alpha/beta hydrolase"/>
    <property type="match status" value="1"/>
</dbReference>
<evidence type="ECO:0000313" key="3">
    <source>
        <dbReference type="Proteomes" id="UP001597295"/>
    </source>
</evidence>
<dbReference type="EMBL" id="JBHUIP010000004">
    <property type="protein sequence ID" value="MFD2262402.1"/>
    <property type="molecule type" value="Genomic_DNA"/>
</dbReference>
<dbReference type="PRINTS" id="PR00111">
    <property type="entry name" value="ABHYDROLASE"/>
</dbReference>
<keyword evidence="3" id="KW-1185">Reference proteome</keyword>
<sequence length="277" mass="29793">MQLTEFTVDLPGGLKIAGFEVGEGRPLVCVHGLSRNAYDFERLALALAGENRKVIAYDVAGRGKSGWLPEAALYDYPNYLAQAAAFLQARGLSNVDWLGTSMGGIIGMALAAHVPGSVGRLILNDVGAFIPKESLTGIWGADPSPVFADMAEAETHLRARHADFGPIDDAGWRRLTETSVRTLEDGKLTLHFDPQIYGAFTGKPPVDANLWDMWGKVTVPTLILRGERSALLPRATALGMVASPPKVALAEIKDCGHAPSLMQPDQIKLVGDWLNRP</sequence>
<organism evidence="2 3">
    <name type="scientific">Lacibacterium aquatile</name>
    <dbReference type="NCBI Taxonomy" id="1168082"/>
    <lineage>
        <taxon>Bacteria</taxon>
        <taxon>Pseudomonadati</taxon>
        <taxon>Pseudomonadota</taxon>
        <taxon>Alphaproteobacteria</taxon>
        <taxon>Rhodospirillales</taxon>
        <taxon>Rhodospirillaceae</taxon>
    </lineage>
</organism>
<dbReference type="InterPro" id="IPR000073">
    <property type="entry name" value="AB_hydrolase_1"/>
</dbReference>
<name>A0ABW5DMS4_9PROT</name>
<feature type="domain" description="AB hydrolase-1" evidence="1">
    <location>
        <begin position="27"/>
        <end position="265"/>
    </location>
</feature>
<evidence type="ECO:0000313" key="2">
    <source>
        <dbReference type="EMBL" id="MFD2262402.1"/>
    </source>
</evidence>
<dbReference type="Proteomes" id="UP001597295">
    <property type="component" value="Unassembled WGS sequence"/>
</dbReference>
<dbReference type="InterPro" id="IPR050266">
    <property type="entry name" value="AB_hydrolase_sf"/>
</dbReference>
<comment type="caution">
    <text evidence="2">The sequence shown here is derived from an EMBL/GenBank/DDBJ whole genome shotgun (WGS) entry which is preliminary data.</text>
</comment>
<dbReference type="Pfam" id="PF12697">
    <property type="entry name" value="Abhydrolase_6"/>
    <property type="match status" value="1"/>
</dbReference>
<dbReference type="PANTHER" id="PTHR43798:SF33">
    <property type="entry name" value="HYDROLASE, PUTATIVE (AFU_ORTHOLOGUE AFUA_2G14860)-RELATED"/>
    <property type="match status" value="1"/>
</dbReference>
<proteinExistence type="predicted"/>
<dbReference type="PANTHER" id="PTHR43798">
    <property type="entry name" value="MONOACYLGLYCEROL LIPASE"/>
    <property type="match status" value="1"/>
</dbReference>
<dbReference type="RefSeq" id="WP_379875356.1">
    <property type="nucleotide sequence ID" value="NZ_JBHUIP010000004.1"/>
</dbReference>
<gene>
    <name evidence="2" type="ORF">ACFSM5_05835</name>
</gene>